<feature type="compositionally biased region" description="Basic and acidic residues" evidence="16">
    <location>
        <begin position="53"/>
        <end position="66"/>
    </location>
</feature>
<feature type="domain" description="Band 3 cytoplasmic" evidence="18">
    <location>
        <begin position="102"/>
        <end position="382"/>
    </location>
</feature>
<evidence type="ECO:0000256" key="3">
    <source>
        <dbReference type="ARBA" id="ARBA00022448"/>
    </source>
</evidence>
<comment type="subcellular location">
    <subcellularLocation>
        <location evidence="1">Basolateral cell membrane</location>
        <topology evidence="1">Multi-pass membrane protein</topology>
    </subcellularLocation>
    <subcellularLocation>
        <location evidence="15">Membrane</location>
        <topology evidence="15">Multi-pass membrane protein</topology>
    </subcellularLocation>
</comment>
<feature type="transmembrane region" description="Helical" evidence="15">
    <location>
        <begin position="865"/>
        <end position="884"/>
    </location>
</feature>
<dbReference type="InterPro" id="IPR003024">
    <property type="entry name" value="Na/HCO3_transpt"/>
</dbReference>
<keyword evidence="20" id="KW-1185">Reference proteome</keyword>
<keyword evidence="9 15" id="KW-0406">Ion transport</keyword>
<keyword evidence="5 15" id="KW-0812">Transmembrane</keyword>
<accession>A0A672GP81</accession>
<dbReference type="Gene3D" id="3.40.930.10">
    <property type="entry name" value="Mannitol-specific EII, Chain A"/>
    <property type="match status" value="1"/>
</dbReference>
<evidence type="ECO:0000256" key="15">
    <source>
        <dbReference type="RuleBase" id="RU362035"/>
    </source>
</evidence>
<evidence type="ECO:0000256" key="2">
    <source>
        <dbReference type="ARBA" id="ARBA00010993"/>
    </source>
</evidence>
<dbReference type="GO" id="GO:0016323">
    <property type="term" value="C:basolateral plasma membrane"/>
    <property type="evidence" value="ECO:0007669"/>
    <property type="project" value="UniProtKB-SubCell"/>
</dbReference>
<dbReference type="AlphaFoldDB" id="A0A672GP81"/>
<reference evidence="19" key="1">
    <citation type="submission" date="2025-08" db="UniProtKB">
        <authorList>
            <consortium name="Ensembl"/>
        </authorList>
    </citation>
    <scope>IDENTIFICATION</scope>
</reference>
<dbReference type="GO" id="GO:0008510">
    <property type="term" value="F:sodium:bicarbonate symporter activity"/>
    <property type="evidence" value="ECO:0007669"/>
    <property type="project" value="TreeGrafter"/>
</dbReference>
<feature type="transmembrane region" description="Helical" evidence="15">
    <location>
        <begin position="805"/>
        <end position="829"/>
    </location>
</feature>
<feature type="region of interest" description="Disordered" evidence="16">
    <location>
        <begin position="405"/>
        <end position="428"/>
    </location>
</feature>
<evidence type="ECO:0000256" key="1">
    <source>
        <dbReference type="ARBA" id="ARBA00004554"/>
    </source>
</evidence>
<protein>
    <recommendedName>
        <fullName evidence="15">Anion exchange protein</fullName>
    </recommendedName>
</protein>
<dbReference type="PANTHER" id="PTHR11453">
    <property type="entry name" value="ANION EXCHANGE PROTEIN"/>
    <property type="match status" value="1"/>
</dbReference>
<keyword evidence="3 15" id="KW-0813">Transport</keyword>
<evidence type="ECO:0000259" key="17">
    <source>
        <dbReference type="Pfam" id="PF00955"/>
    </source>
</evidence>
<evidence type="ECO:0000256" key="12">
    <source>
        <dbReference type="ARBA" id="ARBA00035820"/>
    </source>
</evidence>
<sequence>MEDEAVLDRGAAFVKHMCDEEEVEGHHTVYIGVNVPKSYHRRRRHRRKSSHKEKKERSAEGYKSDGENADDTSANVLKPLISPAERIRFMLGEEDDGPPPPQLFTELDELLAVDGQEMEWKETARWIKFEEKVEKGGERWSKPHVATLSLHSLMELKTCIEKGTIMLDLEASTLPQVVEIITDNQIEIGQLKPELKDKVMYTLLRKHRHQTKKSNLRSLADIGKSVSSASRLFSSQENGSPTTTHRNLTSNSLSDFSDKPEKDQLKNKFMKKLPRDAEASNVLVGEVDFLETPCVAFVRLQQAVMLGALTEVPVPTRFLFVLLGPKGKAKSYREIGRAIATLMSDEVFHDIAYKAKDRQDLLAGIEEFLEEVIVLPPGEWDPNIRIEPPKTLPSPDKRKNLYTGLEPPQMNGDTAHDDGLGGGGGGHEVGEELQRTRRFCGGLILDIKRKLPFFASDFYDALHIQSLSAILFIYLGTVTNAITFGGLLGDATENMQGVLESFLGTALTGAVFCLLAGQPLTILSSTGPVLVFERLLFNFSKEHEFDYLEFRLWIGLWSAFLCLLLVATDASFLVQYFTRFTEEGFSALISFIFIYDAFKKMLKLAHHNPINSNYDPNLITQYDCRCTPGGLSVTLTDAFLFIFFPCQPANATWASLTREQCRRFDGKLVGEACGYVPDITLMSLILFFGTYACSMGLKKFKTSRFFPTRVRKLISDFAIILTILVFCGVDAIVGVDTPKLIVPSEFKPTSPLRGWFIPPFGGNPWWVYLAAALPALLVTILIFMDQQITAVIVNRKEHKLKKGAGYHLDLFWVAILMAVCSFMGLPWYVAATVISIAHIDSLKMETETSAPGEQPKFLGVREQRVTGIFVFLLTGLSVFMAPILKFIPMPVLYGVFLYMGVASLNGVQFMDRLMLLLMPAKHQPDLIYLRHVPQRRIHLFTFIQALCLALLWILKSTVAAIIFPVMILALVAVRKAMDYVFSQHDLSYLDDVIPEKDKKKKEDEKKKKNKKKGSIDSEMDEYQLAFASPFISPARHRKGFVFTLPSLPSFSLERGSYTKGLPQIRIGRGSEDNGFFWKRKGSETEL</sequence>
<evidence type="ECO:0000256" key="16">
    <source>
        <dbReference type="SAM" id="MobiDB-lite"/>
    </source>
</evidence>
<evidence type="ECO:0000256" key="6">
    <source>
        <dbReference type="ARBA" id="ARBA00022847"/>
    </source>
</evidence>
<evidence type="ECO:0000256" key="14">
    <source>
        <dbReference type="ARBA" id="ARBA00037277"/>
    </source>
</evidence>
<evidence type="ECO:0000259" key="18">
    <source>
        <dbReference type="Pfam" id="PF07565"/>
    </source>
</evidence>
<organism evidence="19 20">
    <name type="scientific">Salarias fasciatus</name>
    <name type="common">Jewelled blenny</name>
    <name type="synonym">Blennius fasciatus</name>
    <dbReference type="NCBI Taxonomy" id="181472"/>
    <lineage>
        <taxon>Eukaryota</taxon>
        <taxon>Metazoa</taxon>
        <taxon>Chordata</taxon>
        <taxon>Craniata</taxon>
        <taxon>Vertebrata</taxon>
        <taxon>Euteleostomi</taxon>
        <taxon>Actinopterygii</taxon>
        <taxon>Neopterygii</taxon>
        <taxon>Teleostei</taxon>
        <taxon>Neoteleostei</taxon>
        <taxon>Acanthomorphata</taxon>
        <taxon>Ovalentaria</taxon>
        <taxon>Blenniimorphae</taxon>
        <taxon>Blenniiformes</taxon>
        <taxon>Blennioidei</taxon>
        <taxon>Blenniidae</taxon>
        <taxon>Salariinae</taxon>
        <taxon>Salarias</taxon>
    </lineage>
</organism>
<feature type="domain" description="Bicarbonate transporter-like transmembrane" evidence="17">
    <location>
        <begin position="438"/>
        <end position="993"/>
    </location>
</feature>
<keyword evidence="4" id="KW-1003">Cell membrane</keyword>
<comment type="similarity">
    <text evidence="2 15">Belongs to the anion exchanger (TC 2.A.31) family.</text>
</comment>
<comment type="function">
    <text evidence="14">Electrogenic sodium/bicarbonate cotransporter with a Na(+):HCO3(-) stoichiometry varying from 1:2 to 1:3. May regulate bicarbonate influx/efflux at the basolateral membrane of cells and regulate intracellular pH.</text>
</comment>
<dbReference type="InterPro" id="IPR016152">
    <property type="entry name" value="PTrfase/Anion_transptr"/>
</dbReference>
<feature type="region of interest" description="Disordered" evidence="16">
    <location>
        <begin position="231"/>
        <end position="260"/>
    </location>
</feature>
<dbReference type="GO" id="GO:0005452">
    <property type="term" value="F:solute:inorganic anion antiporter activity"/>
    <property type="evidence" value="ECO:0007669"/>
    <property type="project" value="InterPro"/>
</dbReference>
<dbReference type="PRINTS" id="PR01231">
    <property type="entry name" value="HCO3TRNSPORT"/>
</dbReference>
<dbReference type="PRINTS" id="PR01232">
    <property type="entry name" value="NAHCO3TRSPRT"/>
</dbReference>
<keyword evidence="7 15" id="KW-1133">Transmembrane helix</keyword>
<feature type="transmembrane region" description="Helical" evidence="15">
    <location>
        <begin position="550"/>
        <end position="568"/>
    </location>
</feature>
<keyword evidence="11" id="KW-0739">Sodium transport</keyword>
<dbReference type="Ensembl" id="ENSSFAT00005020858.1">
    <property type="protein sequence ID" value="ENSSFAP00005020067.1"/>
    <property type="gene ID" value="ENSSFAG00005002666.1"/>
</dbReference>
<dbReference type="PANTHER" id="PTHR11453:SF10">
    <property type="entry name" value="ELECTROGENIC SODIUM BICARBONATE COTRANSPORTER 1"/>
    <property type="match status" value="1"/>
</dbReference>
<feature type="transmembrane region" description="Helical" evidence="15">
    <location>
        <begin position="467"/>
        <end position="489"/>
    </location>
</feature>
<keyword evidence="6" id="KW-0769">Symport</keyword>
<feature type="compositionally biased region" description="Polar residues" evidence="16">
    <location>
        <begin position="231"/>
        <end position="255"/>
    </location>
</feature>
<evidence type="ECO:0000256" key="10">
    <source>
        <dbReference type="ARBA" id="ARBA00023136"/>
    </source>
</evidence>
<feature type="transmembrane region" description="Helical" evidence="15">
    <location>
        <begin position="717"/>
        <end position="735"/>
    </location>
</feature>
<proteinExistence type="inferred from homology"/>
<feature type="compositionally biased region" description="Basic residues" evidence="16">
    <location>
        <begin position="38"/>
        <end position="52"/>
    </location>
</feature>
<evidence type="ECO:0000256" key="4">
    <source>
        <dbReference type="ARBA" id="ARBA00022475"/>
    </source>
</evidence>
<keyword evidence="10 15" id="KW-0472">Membrane</keyword>
<dbReference type="InterPro" id="IPR011531">
    <property type="entry name" value="HCO3_transpt-like_TM_dom"/>
</dbReference>
<dbReference type="FunFam" id="3.40.930.10:FF:000002">
    <property type="entry name" value="Anion exchange protein"/>
    <property type="match status" value="1"/>
</dbReference>
<dbReference type="InterPro" id="IPR003020">
    <property type="entry name" value="HCO3_transpt_euk"/>
</dbReference>
<feature type="transmembrane region" description="Helical" evidence="15">
    <location>
        <begin position="765"/>
        <end position="784"/>
    </location>
</feature>
<gene>
    <name evidence="19" type="primary">LOC115382669</name>
</gene>
<feature type="transmembrane region" description="Helical" evidence="15">
    <location>
        <begin position="891"/>
        <end position="910"/>
    </location>
</feature>
<evidence type="ECO:0000256" key="11">
    <source>
        <dbReference type="ARBA" id="ARBA00023201"/>
    </source>
</evidence>
<keyword evidence="8" id="KW-0915">Sodium</keyword>
<evidence type="ECO:0000256" key="13">
    <source>
        <dbReference type="ARBA" id="ARBA00036309"/>
    </source>
</evidence>
<dbReference type="GO" id="GO:0051453">
    <property type="term" value="P:regulation of intracellular pH"/>
    <property type="evidence" value="ECO:0007669"/>
    <property type="project" value="TreeGrafter"/>
</dbReference>
<name>A0A672GP81_SALFA</name>
<evidence type="ECO:0000313" key="19">
    <source>
        <dbReference type="Ensembl" id="ENSSFAP00005020067.1"/>
    </source>
</evidence>
<reference evidence="19" key="2">
    <citation type="submission" date="2025-09" db="UniProtKB">
        <authorList>
            <consortium name="Ensembl"/>
        </authorList>
    </citation>
    <scope>IDENTIFICATION</scope>
</reference>
<evidence type="ECO:0000256" key="9">
    <source>
        <dbReference type="ARBA" id="ARBA00023065"/>
    </source>
</evidence>
<evidence type="ECO:0000256" key="8">
    <source>
        <dbReference type="ARBA" id="ARBA00023053"/>
    </source>
</evidence>
<dbReference type="NCBIfam" id="TIGR00834">
    <property type="entry name" value="ae"/>
    <property type="match status" value="1"/>
</dbReference>
<feature type="transmembrane region" description="Helical" evidence="15">
    <location>
        <begin position="942"/>
        <end position="973"/>
    </location>
</feature>
<dbReference type="InterPro" id="IPR013769">
    <property type="entry name" value="Band3_cytoplasmic_dom"/>
</dbReference>
<feature type="region of interest" description="Disordered" evidence="16">
    <location>
        <begin position="34"/>
        <end position="74"/>
    </location>
</feature>
<dbReference type="Pfam" id="PF07565">
    <property type="entry name" value="Band_3_cyto"/>
    <property type="match status" value="1"/>
</dbReference>
<comment type="catalytic activity">
    <reaction evidence="13">
        <text>2 hydrogencarbonate(out) + Na(+)(out) = 2 hydrogencarbonate(in) + Na(+)(in)</text>
        <dbReference type="Rhea" id="RHEA:72215"/>
        <dbReference type="ChEBI" id="CHEBI:17544"/>
        <dbReference type="ChEBI" id="CHEBI:29101"/>
    </reaction>
</comment>
<dbReference type="GO" id="GO:0008509">
    <property type="term" value="F:monoatomic anion transmembrane transporter activity"/>
    <property type="evidence" value="ECO:0007669"/>
    <property type="project" value="InterPro"/>
</dbReference>
<dbReference type="Pfam" id="PF00955">
    <property type="entry name" value="HCO3_cotransp"/>
    <property type="match status" value="1"/>
</dbReference>
<feature type="transmembrane region" description="Helical" evidence="15">
    <location>
        <begin position="580"/>
        <end position="598"/>
    </location>
</feature>
<evidence type="ECO:0000313" key="20">
    <source>
        <dbReference type="Proteomes" id="UP000472267"/>
    </source>
</evidence>
<comment type="catalytic activity">
    <reaction evidence="12">
        <text>3 hydrogencarbonate(out) + Na(+)(out) = 3 hydrogencarbonate(in) + Na(+)(in)</text>
        <dbReference type="Rhea" id="RHEA:72219"/>
        <dbReference type="ChEBI" id="CHEBI:17544"/>
        <dbReference type="ChEBI" id="CHEBI:29101"/>
    </reaction>
</comment>
<evidence type="ECO:0000256" key="7">
    <source>
        <dbReference type="ARBA" id="ARBA00022989"/>
    </source>
</evidence>
<evidence type="ECO:0000256" key="5">
    <source>
        <dbReference type="ARBA" id="ARBA00022692"/>
    </source>
</evidence>
<dbReference type="Gene3D" id="1.10.287.570">
    <property type="entry name" value="Helical hairpin bin"/>
    <property type="match status" value="1"/>
</dbReference>
<feature type="transmembrane region" description="Helical" evidence="15">
    <location>
        <begin position="679"/>
        <end position="697"/>
    </location>
</feature>
<dbReference type="FunFam" id="1.10.287.570:FF:000001">
    <property type="entry name" value="Anion exchange protein"/>
    <property type="match status" value="1"/>
</dbReference>
<feature type="transmembrane region" description="Helical" evidence="15">
    <location>
        <begin position="501"/>
        <end position="530"/>
    </location>
</feature>
<dbReference type="SUPFAM" id="SSF55804">
    <property type="entry name" value="Phoshotransferase/anion transport protein"/>
    <property type="match status" value="1"/>
</dbReference>
<dbReference type="Proteomes" id="UP000472267">
    <property type="component" value="Unassembled WGS sequence"/>
</dbReference>